<proteinExistence type="predicted"/>
<organism evidence="1 2">
    <name type="scientific">Micromonospora polyrhachis</name>
    <dbReference type="NCBI Taxonomy" id="1282883"/>
    <lineage>
        <taxon>Bacteria</taxon>
        <taxon>Bacillati</taxon>
        <taxon>Actinomycetota</taxon>
        <taxon>Actinomycetes</taxon>
        <taxon>Micromonosporales</taxon>
        <taxon>Micromonosporaceae</taxon>
        <taxon>Micromonospora</taxon>
    </lineage>
</organism>
<dbReference type="EMBL" id="JACHJW010000001">
    <property type="protein sequence ID" value="MBB4957339.1"/>
    <property type="molecule type" value="Genomic_DNA"/>
</dbReference>
<sequence>MTELWNWRIDGHVAPMEIYSALADLFGLPVMPLGAADPARFPLDAVLCDVWQPPGEFPTAVDCYGVPAGRSEPATIAAFARRLDRHCLLPDDTFDPGRYLLVAPDGMTRPVHLDVRDTEEGEALTNRRLCTNVSPRCRGWSQCHQSRWAPDSVVPALAAA</sequence>
<accession>A0A7W7SM87</accession>
<keyword evidence="2" id="KW-1185">Reference proteome</keyword>
<name>A0A7W7SM87_9ACTN</name>
<gene>
    <name evidence="1" type="ORF">FHR38_001072</name>
</gene>
<protein>
    <submittedName>
        <fullName evidence="1">Uncharacterized protein</fullName>
    </submittedName>
</protein>
<evidence type="ECO:0000313" key="1">
    <source>
        <dbReference type="EMBL" id="MBB4957339.1"/>
    </source>
</evidence>
<dbReference type="AlphaFoldDB" id="A0A7W7SM87"/>
<evidence type="ECO:0000313" key="2">
    <source>
        <dbReference type="Proteomes" id="UP000578819"/>
    </source>
</evidence>
<dbReference type="Proteomes" id="UP000578819">
    <property type="component" value="Unassembled WGS sequence"/>
</dbReference>
<dbReference type="RefSeq" id="WP_184533268.1">
    <property type="nucleotide sequence ID" value="NZ_JACHJW010000001.1"/>
</dbReference>
<comment type="caution">
    <text evidence="1">The sequence shown here is derived from an EMBL/GenBank/DDBJ whole genome shotgun (WGS) entry which is preliminary data.</text>
</comment>
<reference evidence="1 2" key="1">
    <citation type="submission" date="2020-08" db="EMBL/GenBank/DDBJ databases">
        <title>Sequencing the genomes of 1000 actinobacteria strains.</title>
        <authorList>
            <person name="Klenk H.-P."/>
        </authorList>
    </citation>
    <scope>NUCLEOTIDE SEQUENCE [LARGE SCALE GENOMIC DNA]</scope>
    <source>
        <strain evidence="1 2">DSM 45886</strain>
    </source>
</reference>